<comment type="caution">
    <text evidence="2">The sequence shown here is derived from an EMBL/GenBank/DDBJ whole genome shotgun (WGS) entry which is preliminary data.</text>
</comment>
<name>A0ABN2LLT4_9MICO</name>
<dbReference type="Proteomes" id="UP001500851">
    <property type="component" value="Unassembled WGS sequence"/>
</dbReference>
<feature type="transmembrane region" description="Helical" evidence="1">
    <location>
        <begin position="42"/>
        <end position="62"/>
    </location>
</feature>
<feature type="transmembrane region" description="Helical" evidence="1">
    <location>
        <begin position="16"/>
        <end position="36"/>
    </location>
</feature>
<evidence type="ECO:0000256" key="1">
    <source>
        <dbReference type="SAM" id="Phobius"/>
    </source>
</evidence>
<protein>
    <recommendedName>
        <fullName evidence="4">DUF3311 domain-containing protein</fullName>
    </recommendedName>
</protein>
<accession>A0ABN2LLT4</accession>
<organism evidence="2 3">
    <name type="scientific">Leucobacter iarius</name>
    <dbReference type="NCBI Taxonomy" id="333963"/>
    <lineage>
        <taxon>Bacteria</taxon>
        <taxon>Bacillati</taxon>
        <taxon>Actinomycetota</taxon>
        <taxon>Actinomycetes</taxon>
        <taxon>Micrococcales</taxon>
        <taxon>Microbacteriaceae</taxon>
        <taxon>Leucobacter</taxon>
    </lineage>
</organism>
<keyword evidence="1" id="KW-1133">Transmembrane helix</keyword>
<keyword evidence="1" id="KW-0472">Membrane</keyword>
<keyword evidence="1" id="KW-0812">Transmembrane</keyword>
<evidence type="ECO:0000313" key="3">
    <source>
        <dbReference type="Proteomes" id="UP001500851"/>
    </source>
</evidence>
<evidence type="ECO:0000313" key="2">
    <source>
        <dbReference type="EMBL" id="GAA1790215.1"/>
    </source>
</evidence>
<dbReference type="RefSeq" id="WP_344031787.1">
    <property type="nucleotide sequence ID" value="NZ_BAAAOB010000002.1"/>
</dbReference>
<reference evidence="2 3" key="1">
    <citation type="journal article" date="2019" name="Int. J. Syst. Evol. Microbiol.">
        <title>The Global Catalogue of Microorganisms (GCM) 10K type strain sequencing project: providing services to taxonomists for standard genome sequencing and annotation.</title>
        <authorList>
            <consortium name="The Broad Institute Genomics Platform"/>
            <consortium name="The Broad Institute Genome Sequencing Center for Infectious Disease"/>
            <person name="Wu L."/>
            <person name="Ma J."/>
        </authorList>
    </citation>
    <scope>NUCLEOTIDE SEQUENCE [LARGE SCALE GENOMIC DNA]</scope>
    <source>
        <strain evidence="2 3">JCM 14736</strain>
    </source>
</reference>
<sequence>MTAPARSGPSRGRRRGIAALVAASFFIMLFPPLQWWVGDGGVWYFIVTGLLVLAAIWTMYALDARAERAESAAARPSSAGEARP</sequence>
<evidence type="ECO:0008006" key="4">
    <source>
        <dbReference type="Google" id="ProtNLM"/>
    </source>
</evidence>
<gene>
    <name evidence="2" type="ORF">GCM10009768_19030</name>
</gene>
<keyword evidence="3" id="KW-1185">Reference proteome</keyword>
<proteinExistence type="predicted"/>
<dbReference type="EMBL" id="BAAAOB010000002">
    <property type="protein sequence ID" value="GAA1790215.1"/>
    <property type="molecule type" value="Genomic_DNA"/>
</dbReference>